<name>A0A2P2R0M2_RHIMU</name>
<sequence length="28" mass="3201">MLPFIISAESCWGFMTDLCVEAGTRFKF</sequence>
<evidence type="ECO:0000313" key="1">
    <source>
        <dbReference type="EMBL" id="MBX72773.1"/>
    </source>
</evidence>
<protein>
    <submittedName>
        <fullName evidence="1">Uncharacterized protein</fullName>
    </submittedName>
</protein>
<dbReference type="EMBL" id="GGEC01092289">
    <property type="protein sequence ID" value="MBX72773.1"/>
    <property type="molecule type" value="Transcribed_RNA"/>
</dbReference>
<reference evidence="1" key="1">
    <citation type="submission" date="2018-02" db="EMBL/GenBank/DDBJ databases">
        <title>Rhizophora mucronata_Transcriptome.</title>
        <authorList>
            <person name="Meera S.P."/>
            <person name="Sreeshan A."/>
            <person name="Augustine A."/>
        </authorList>
    </citation>
    <scope>NUCLEOTIDE SEQUENCE</scope>
    <source>
        <tissue evidence="1">Leaf</tissue>
    </source>
</reference>
<dbReference type="AlphaFoldDB" id="A0A2P2R0M2"/>
<proteinExistence type="predicted"/>
<accession>A0A2P2R0M2</accession>
<organism evidence="1">
    <name type="scientific">Rhizophora mucronata</name>
    <name type="common">Asiatic mangrove</name>
    <dbReference type="NCBI Taxonomy" id="61149"/>
    <lineage>
        <taxon>Eukaryota</taxon>
        <taxon>Viridiplantae</taxon>
        <taxon>Streptophyta</taxon>
        <taxon>Embryophyta</taxon>
        <taxon>Tracheophyta</taxon>
        <taxon>Spermatophyta</taxon>
        <taxon>Magnoliopsida</taxon>
        <taxon>eudicotyledons</taxon>
        <taxon>Gunneridae</taxon>
        <taxon>Pentapetalae</taxon>
        <taxon>rosids</taxon>
        <taxon>fabids</taxon>
        <taxon>Malpighiales</taxon>
        <taxon>Rhizophoraceae</taxon>
        <taxon>Rhizophora</taxon>
    </lineage>
</organism>